<dbReference type="Proteomes" id="UP001164929">
    <property type="component" value="Chromosome 5"/>
</dbReference>
<dbReference type="AlphaFoldDB" id="A0AAD6QXD2"/>
<comment type="caution">
    <text evidence="1">The sequence shown here is derived from an EMBL/GenBank/DDBJ whole genome shotgun (WGS) entry which is preliminary data.</text>
</comment>
<proteinExistence type="predicted"/>
<accession>A0AAD6QXD2</accession>
<gene>
    <name evidence="1" type="ORF">NC653_014598</name>
</gene>
<sequence length="28" mass="3310">MYCTLTLHLTFILSKSLDIPYNTHHLFS</sequence>
<reference evidence="1" key="1">
    <citation type="journal article" date="2023" name="Mol. Ecol. Resour.">
        <title>Chromosome-level genome assembly of a triploid poplar Populus alba 'Berolinensis'.</title>
        <authorList>
            <person name="Chen S."/>
            <person name="Yu Y."/>
            <person name="Wang X."/>
            <person name="Wang S."/>
            <person name="Zhang T."/>
            <person name="Zhou Y."/>
            <person name="He R."/>
            <person name="Meng N."/>
            <person name="Wang Y."/>
            <person name="Liu W."/>
            <person name="Liu Z."/>
            <person name="Liu J."/>
            <person name="Guo Q."/>
            <person name="Huang H."/>
            <person name="Sederoff R.R."/>
            <person name="Wang G."/>
            <person name="Qu G."/>
            <person name="Chen S."/>
        </authorList>
    </citation>
    <scope>NUCLEOTIDE SEQUENCE</scope>
    <source>
        <strain evidence="1">SC-2020</strain>
    </source>
</reference>
<evidence type="ECO:0000313" key="1">
    <source>
        <dbReference type="EMBL" id="KAJ6998470.1"/>
    </source>
</evidence>
<organism evidence="1 2">
    <name type="scientific">Populus alba x Populus x berolinensis</name>
    <dbReference type="NCBI Taxonomy" id="444605"/>
    <lineage>
        <taxon>Eukaryota</taxon>
        <taxon>Viridiplantae</taxon>
        <taxon>Streptophyta</taxon>
        <taxon>Embryophyta</taxon>
        <taxon>Tracheophyta</taxon>
        <taxon>Spermatophyta</taxon>
        <taxon>Magnoliopsida</taxon>
        <taxon>eudicotyledons</taxon>
        <taxon>Gunneridae</taxon>
        <taxon>Pentapetalae</taxon>
        <taxon>rosids</taxon>
        <taxon>fabids</taxon>
        <taxon>Malpighiales</taxon>
        <taxon>Salicaceae</taxon>
        <taxon>Saliceae</taxon>
        <taxon>Populus</taxon>
    </lineage>
</organism>
<keyword evidence="2" id="KW-1185">Reference proteome</keyword>
<evidence type="ECO:0000313" key="2">
    <source>
        <dbReference type="Proteomes" id="UP001164929"/>
    </source>
</evidence>
<protein>
    <submittedName>
        <fullName evidence="1">Uncharacterized protein</fullName>
    </submittedName>
</protein>
<dbReference type="EMBL" id="JAQIZT010000005">
    <property type="protein sequence ID" value="KAJ6998470.1"/>
    <property type="molecule type" value="Genomic_DNA"/>
</dbReference>
<name>A0AAD6QXD2_9ROSI</name>